<keyword evidence="4" id="KW-0186">Copper</keyword>
<keyword evidence="3 7" id="KW-0732">Signal</keyword>
<dbReference type="RefSeq" id="WP_169925854.1">
    <property type="nucleotide sequence ID" value="NZ_PDJD01000001.1"/>
</dbReference>
<feature type="region of interest" description="Disordered" evidence="5">
    <location>
        <begin position="118"/>
        <end position="181"/>
    </location>
</feature>
<accession>A0A2A9CYS8</accession>
<keyword evidence="2" id="KW-0479">Metal-binding</keyword>
<dbReference type="GO" id="GO:0042597">
    <property type="term" value="C:periplasmic space"/>
    <property type="evidence" value="ECO:0007669"/>
    <property type="project" value="InterPro"/>
</dbReference>
<keyword evidence="6" id="KW-0812">Transmembrane</keyword>
<comment type="subcellular location">
    <subcellularLocation>
        <location evidence="1">Cell envelope</location>
    </subcellularLocation>
</comment>
<dbReference type="SUPFAM" id="SSF81296">
    <property type="entry name" value="E set domains"/>
    <property type="match status" value="1"/>
</dbReference>
<protein>
    <recommendedName>
        <fullName evidence="8">CopC domain-containing protein</fullName>
    </recommendedName>
</protein>
<dbReference type="InterPro" id="IPR014755">
    <property type="entry name" value="Cu-Rt/internalin_Ig-like"/>
</dbReference>
<keyword evidence="6" id="KW-1133">Transmembrane helix</keyword>
<dbReference type="GO" id="GO:0046688">
    <property type="term" value="P:response to copper ion"/>
    <property type="evidence" value="ECO:0007669"/>
    <property type="project" value="InterPro"/>
</dbReference>
<evidence type="ECO:0000313" key="10">
    <source>
        <dbReference type="Proteomes" id="UP000224915"/>
    </source>
</evidence>
<dbReference type="GO" id="GO:0005507">
    <property type="term" value="F:copper ion binding"/>
    <property type="evidence" value="ECO:0007669"/>
    <property type="project" value="InterPro"/>
</dbReference>
<dbReference type="PANTHER" id="PTHR34820:SF4">
    <property type="entry name" value="INNER MEMBRANE PROTEIN YEBZ"/>
    <property type="match status" value="1"/>
</dbReference>
<dbReference type="EMBL" id="PDJD01000001">
    <property type="protein sequence ID" value="PFG18832.1"/>
    <property type="molecule type" value="Genomic_DNA"/>
</dbReference>
<evidence type="ECO:0000256" key="5">
    <source>
        <dbReference type="SAM" id="MobiDB-lite"/>
    </source>
</evidence>
<sequence>MPARLWRAVRTTLGLGVLAAASLVLAPAGLAHDQLIASTPAAGEALPTPPAEVVLTMSGDALDIGTTVMVTDLDGADHAGAITIAGPDVRVEVADLEDGFYDVRWRIVSSDGHPVSGVVPFSVGDVGDRPTAQPDTGPAEASGQATANPPPSGDHDDDQSDDRSDAAATQAATGTIGPLPPLARTLVVGGGGALAGLGALALILAVRRIRHRTTRIETT</sequence>
<reference evidence="9 10" key="1">
    <citation type="submission" date="2017-10" db="EMBL/GenBank/DDBJ databases">
        <title>Sequencing the genomes of 1000 actinobacteria strains.</title>
        <authorList>
            <person name="Klenk H.-P."/>
        </authorList>
    </citation>
    <scope>NUCLEOTIDE SEQUENCE [LARGE SCALE GENOMIC DNA]</scope>
    <source>
        <strain evidence="9 10">DSM 21801</strain>
    </source>
</reference>
<proteinExistence type="predicted"/>
<evidence type="ECO:0000256" key="3">
    <source>
        <dbReference type="ARBA" id="ARBA00022729"/>
    </source>
</evidence>
<comment type="caution">
    <text evidence="9">The sequence shown here is derived from an EMBL/GenBank/DDBJ whole genome shotgun (WGS) entry which is preliminary data.</text>
</comment>
<dbReference type="Gene3D" id="2.60.40.1220">
    <property type="match status" value="1"/>
</dbReference>
<keyword evidence="6" id="KW-0472">Membrane</keyword>
<evidence type="ECO:0000256" key="7">
    <source>
        <dbReference type="SAM" id="SignalP"/>
    </source>
</evidence>
<dbReference type="Proteomes" id="UP000224915">
    <property type="component" value="Unassembled WGS sequence"/>
</dbReference>
<feature type="domain" description="CopC" evidence="8">
    <location>
        <begin position="32"/>
        <end position="123"/>
    </location>
</feature>
<gene>
    <name evidence="9" type="ORF">ATL40_0376</name>
</gene>
<evidence type="ECO:0000256" key="6">
    <source>
        <dbReference type="SAM" id="Phobius"/>
    </source>
</evidence>
<dbReference type="AlphaFoldDB" id="A0A2A9CYS8"/>
<dbReference type="InterPro" id="IPR007348">
    <property type="entry name" value="CopC_dom"/>
</dbReference>
<evidence type="ECO:0000259" key="8">
    <source>
        <dbReference type="Pfam" id="PF04234"/>
    </source>
</evidence>
<dbReference type="PANTHER" id="PTHR34820">
    <property type="entry name" value="INNER MEMBRANE PROTEIN YEBZ"/>
    <property type="match status" value="1"/>
</dbReference>
<keyword evidence="10" id="KW-1185">Reference proteome</keyword>
<dbReference type="InterPro" id="IPR032694">
    <property type="entry name" value="CopC/D"/>
</dbReference>
<organism evidence="9 10">
    <name type="scientific">Serinibacter salmoneus</name>
    <dbReference type="NCBI Taxonomy" id="556530"/>
    <lineage>
        <taxon>Bacteria</taxon>
        <taxon>Bacillati</taxon>
        <taxon>Actinomycetota</taxon>
        <taxon>Actinomycetes</taxon>
        <taxon>Micrococcales</taxon>
        <taxon>Beutenbergiaceae</taxon>
        <taxon>Serinibacter</taxon>
    </lineage>
</organism>
<feature type="transmembrane region" description="Helical" evidence="6">
    <location>
        <begin position="186"/>
        <end position="206"/>
    </location>
</feature>
<dbReference type="GO" id="GO:0005886">
    <property type="term" value="C:plasma membrane"/>
    <property type="evidence" value="ECO:0007669"/>
    <property type="project" value="TreeGrafter"/>
</dbReference>
<dbReference type="InterPro" id="IPR014756">
    <property type="entry name" value="Ig_E-set"/>
</dbReference>
<dbReference type="Pfam" id="PF04234">
    <property type="entry name" value="CopC"/>
    <property type="match status" value="1"/>
</dbReference>
<evidence type="ECO:0000256" key="2">
    <source>
        <dbReference type="ARBA" id="ARBA00022723"/>
    </source>
</evidence>
<dbReference type="GO" id="GO:0006825">
    <property type="term" value="P:copper ion transport"/>
    <property type="evidence" value="ECO:0007669"/>
    <property type="project" value="InterPro"/>
</dbReference>
<feature type="chain" id="PRO_5039295664" description="CopC domain-containing protein" evidence="7">
    <location>
        <begin position="27"/>
        <end position="219"/>
    </location>
</feature>
<evidence type="ECO:0000256" key="1">
    <source>
        <dbReference type="ARBA" id="ARBA00004196"/>
    </source>
</evidence>
<dbReference type="GO" id="GO:0030313">
    <property type="term" value="C:cell envelope"/>
    <property type="evidence" value="ECO:0007669"/>
    <property type="project" value="UniProtKB-SubCell"/>
</dbReference>
<feature type="signal peptide" evidence="7">
    <location>
        <begin position="1"/>
        <end position="26"/>
    </location>
</feature>
<evidence type="ECO:0000256" key="4">
    <source>
        <dbReference type="ARBA" id="ARBA00023008"/>
    </source>
</evidence>
<evidence type="ECO:0000313" key="9">
    <source>
        <dbReference type="EMBL" id="PFG18832.1"/>
    </source>
</evidence>
<name>A0A2A9CYS8_9MICO</name>